<feature type="domain" description="RNHCP" evidence="1">
    <location>
        <begin position="9"/>
        <end position="91"/>
    </location>
</feature>
<comment type="caution">
    <text evidence="2">The sequence shown here is derived from an EMBL/GenBank/DDBJ whole genome shotgun (WGS) entry which is preliminary data.</text>
</comment>
<proteinExistence type="predicted"/>
<reference evidence="3" key="1">
    <citation type="submission" date="2017-09" db="EMBL/GenBank/DDBJ databases">
        <title>Depth-based differentiation of microbial function through sediment-hosted aquifers and enrichment of novel symbionts in the deep terrestrial subsurface.</title>
        <authorList>
            <person name="Probst A.J."/>
            <person name="Ladd B."/>
            <person name="Jarett J.K."/>
            <person name="Geller-Mcgrath D.E."/>
            <person name="Sieber C.M.K."/>
            <person name="Emerson J.B."/>
            <person name="Anantharaman K."/>
            <person name="Thomas B.C."/>
            <person name="Malmstrom R."/>
            <person name="Stieglmeier M."/>
            <person name="Klingl A."/>
            <person name="Woyke T."/>
            <person name="Ryan C.M."/>
            <person name="Banfield J.F."/>
        </authorList>
    </citation>
    <scope>NUCLEOTIDE SEQUENCE [LARGE SCALE GENOMIC DNA]</scope>
</reference>
<organism evidence="2 3">
    <name type="scientific">Candidatus Harrisonbacteria bacterium CG10_big_fil_rev_8_21_14_0_10_42_17</name>
    <dbReference type="NCBI Taxonomy" id="1974584"/>
    <lineage>
        <taxon>Bacteria</taxon>
        <taxon>Candidatus Harrisoniibacteriota</taxon>
    </lineage>
</organism>
<evidence type="ECO:0000259" key="1">
    <source>
        <dbReference type="Pfam" id="PF12647"/>
    </source>
</evidence>
<sequence length="96" mass="11077">MRLFRRTKESFTCSRCGAFVRGTGYTNHCPSCLWSKHVDVHPGDRANLCGGLMEPIDFDHGHGEYVLIHRCVACRFVRRYKIAHDDNFEALIALRH</sequence>
<protein>
    <recommendedName>
        <fullName evidence="1">RNHCP domain-containing protein</fullName>
    </recommendedName>
</protein>
<dbReference type="EMBL" id="PFBA01000036">
    <property type="protein sequence ID" value="PIT92005.1"/>
    <property type="molecule type" value="Genomic_DNA"/>
</dbReference>
<dbReference type="Pfam" id="PF12647">
    <property type="entry name" value="RNHCP"/>
    <property type="match status" value="1"/>
</dbReference>
<gene>
    <name evidence="2" type="ORF">COU08_04740</name>
</gene>
<dbReference type="AlphaFoldDB" id="A0A2M6WGU7"/>
<evidence type="ECO:0000313" key="3">
    <source>
        <dbReference type="Proteomes" id="UP000228635"/>
    </source>
</evidence>
<dbReference type="InterPro" id="IPR024439">
    <property type="entry name" value="RNHCP"/>
</dbReference>
<accession>A0A2M6WGU7</accession>
<dbReference type="Proteomes" id="UP000228635">
    <property type="component" value="Unassembled WGS sequence"/>
</dbReference>
<evidence type="ECO:0000313" key="2">
    <source>
        <dbReference type="EMBL" id="PIT92005.1"/>
    </source>
</evidence>
<name>A0A2M6WGU7_9BACT</name>